<dbReference type="Proteomes" id="UP001281761">
    <property type="component" value="Unassembled WGS sequence"/>
</dbReference>
<evidence type="ECO:0000313" key="4">
    <source>
        <dbReference type="EMBL" id="KAK2954341.1"/>
    </source>
</evidence>
<dbReference type="InterPro" id="IPR000719">
    <property type="entry name" value="Prot_kinase_dom"/>
</dbReference>
<comment type="caution">
    <text evidence="4">The sequence shown here is derived from an EMBL/GenBank/DDBJ whole genome shotgun (WGS) entry which is preliminary data.</text>
</comment>
<name>A0ABQ9XSY9_9EUKA</name>
<accession>A0ABQ9XSY9</accession>
<feature type="compositionally biased region" description="Polar residues" evidence="1">
    <location>
        <begin position="77"/>
        <end position="89"/>
    </location>
</feature>
<dbReference type="InterPro" id="IPR051681">
    <property type="entry name" value="Ser/Thr_Kinases-Pseudokinases"/>
</dbReference>
<protein>
    <recommendedName>
        <fullName evidence="3">Protein kinase domain-containing protein</fullName>
    </recommendedName>
</protein>
<evidence type="ECO:0000259" key="3">
    <source>
        <dbReference type="PROSITE" id="PS50011"/>
    </source>
</evidence>
<keyword evidence="5" id="KW-1185">Reference proteome</keyword>
<dbReference type="Gene3D" id="1.10.510.10">
    <property type="entry name" value="Transferase(Phosphotransferase) domain 1"/>
    <property type="match status" value="1"/>
</dbReference>
<dbReference type="PROSITE" id="PS50011">
    <property type="entry name" value="PROTEIN_KINASE_DOM"/>
    <property type="match status" value="1"/>
</dbReference>
<feature type="signal peptide" evidence="2">
    <location>
        <begin position="1"/>
        <end position="17"/>
    </location>
</feature>
<dbReference type="PANTHER" id="PTHR44329">
    <property type="entry name" value="SERINE/THREONINE-PROTEIN KINASE TNNI3K-RELATED"/>
    <property type="match status" value="1"/>
</dbReference>
<feature type="region of interest" description="Disordered" evidence="1">
    <location>
        <begin position="69"/>
        <end position="89"/>
    </location>
</feature>
<feature type="region of interest" description="Disordered" evidence="1">
    <location>
        <begin position="1014"/>
        <end position="1043"/>
    </location>
</feature>
<organism evidence="4 5">
    <name type="scientific">Blattamonas nauphoetae</name>
    <dbReference type="NCBI Taxonomy" id="2049346"/>
    <lineage>
        <taxon>Eukaryota</taxon>
        <taxon>Metamonada</taxon>
        <taxon>Preaxostyla</taxon>
        <taxon>Oxymonadida</taxon>
        <taxon>Blattamonas</taxon>
    </lineage>
</organism>
<dbReference type="SUPFAM" id="SSF56112">
    <property type="entry name" value="Protein kinase-like (PK-like)"/>
    <property type="match status" value="1"/>
</dbReference>
<dbReference type="InterPro" id="IPR001245">
    <property type="entry name" value="Ser-Thr/Tyr_kinase_cat_dom"/>
</dbReference>
<dbReference type="EMBL" id="JARBJD010000079">
    <property type="protein sequence ID" value="KAK2954341.1"/>
    <property type="molecule type" value="Genomic_DNA"/>
</dbReference>
<evidence type="ECO:0000256" key="1">
    <source>
        <dbReference type="SAM" id="MobiDB-lite"/>
    </source>
</evidence>
<evidence type="ECO:0000313" key="5">
    <source>
        <dbReference type="Proteomes" id="UP001281761"/>
    </source>
</evidence>
<dbReference type="Pfam" id="PF07714">
    <property type="entry name" value="PK_Tyr_Ser-Thr"/>
    <property type="match status" value="1"/>
</dbReference>
<gene>
    <name evidence="4" type="ORF">BLNAU_10673</name>
</gene>
<proteinExistence type="predicted"/>
<sequence length="1173" mass="127008">MLNHVFLLFTGVAVCLSSSISPSRLSSILNSSSDFSNWKQFGILSISLPEGILIGDNFDMKHMSLELSGERSKEKSSPGTHILPQSESDCCTPEENVTLHTGENCIFSLTNSTLSLESLHFTLLADSKEPRKQLNEERSNRLAIVSGSMLTISESTIVVSTMTSAILISPSKSEESSLHSSVVVRKCSISNEIGQLRGLVETEAFPAFGGSRSVLLVGCSFSSQEILGTDGIGLSLTRSARKNNDEVGVISSSLISCSFVNMSSIGCSRPPHVSELSQTMLGCVVWLSSSHLSGSTIRDVNNGGSVLCSNTSFSSLLSSPNTDSNPSPSIILDGDTPLEYEDGKEYFFDYRTVTATSVSFSYCRFTGGENHNIRPLTFNEYPGTISILSCCFTDIANTKSRSSGGAVFVYRHTQFDQPCFTATSSNFTHCSALDCGGGMDVQIADDCQITSCRFEHCSTNDEYSGAGGLYLHGNNGQVPIPQFELVDCVFADCTATFQGGGICVNGVLDLSVVNTRFEHCELLSEYDYPSGGGLGLSGSSPLTVEWSHFIECSCAGDGGALYFNQGKDLSRSRMFCYANNVTKFTDVAIMCNSTTVPPTLKFENCFTTVSSDSSGMIINGSVLESGQYDPIRHLDPEFERTGPLLTAKPTVRMNKTTGKMILEMEGKTPLTSQEYEVTVEDSTGKETELRMLFLNGTGTLVAGSEVNLSFNTSYTITSIVGVVSESSSSQMTNGITAPVATWAFNIVATPDFLTLTIPDEPSITTPEIPSFSSLLAATAHLIESDPKSAFVVLLFDQKVCGSYDFVILEEGKPVTLTITAETLTHPRTQRRQESFVCRNEETAELADSIGCVFAHCTPPRHSLKNAEPARKEMEAQEPFDVEKVEEYGVDSSNGVILTDANSHSAFWSSNDHATRMNRSEEVMDSLSRKEGELVEVMWCSGDFALSTARMDKTLYSVLHIEHREIGKRAVGIQILNGLKHVAATRGRSDVLTHLSSHWVLMDATGNAQLKLQMNASEAEQEAAQTQSHPPPLPISKGNMDQPADMTRATHTDKSGMDGLRWRAPEIVASEGRSGEVCVDGSKASVFSLGLVLWEIETGQVPFGELDAVNAQRQSRTGIGPKMEDLKNEEFVSLIRRCVSVDPKQLPTLSEIGEFLSSHPENTSLAFGKELKGP</sequence>
<dbReference type="SUPFAM" id="SSF51126">
    <property type="entry name" value="Pectin lyase-like"/>
    <property type="match status" value="1"/>
</dbReference>
<feature type="chain" id="PRO_5047245769" description="Protein kinase domain-containing protein" evidence="2">
    <location>
        <begin position="18"/>
        <end position="1173"/>
    </location>
</feature>
<evidence type="ECO:0000256" key="2">
    <source>
        <dbReference type="SAM" id="SignalP"/>
    </source>
</evidence>
<keyword evidence="2" id="KW-0732">Signal</keyword>
<dbReference type="InterPro" id="IPR011009">
    <property type="entry name" value="Kinase-like_dom_sf"/>
</dbReference>
<feature type="domain" description="Protein kinase" evidence="3">
    <location>
        <begin position="792"/>
        <end position="1161"/>
    </location>
</feature>
<reference evidence="4 5" key="1">
    <citation type="journal article" date="2022" name="bioRxiv">
        <title>Genomics of Preaxostyla Flagellates Illuminates Evolutionary Transitions and the Path Towards Mitochondrial Loss.</title>
        <authorList>
            <person name="Novak L.V.F."/>
            <person name="Treitli S.C."/>
            <person name="Pyrih J."/>
            <person name="Halakuc P."/>
            <person name="Pipaliya S.V."/>
            <person name="Vacek V."/>
            <person name="Brzon O."/>
            <person name="Soukal P."/>
            <person name="Eme L."/>
            <person name="Dacks J.B."/>
            <person name="Karnkowska A."/>
            <person name="Elias M."/>
            <person name="Hampl V."/>
        </authorList>
    </citation>
    <scope>NUCLEOTIDE SEQUENCE [LARGE SCALE GENOMIC DNA]</scope>
    <source>
        <strain evidence="4">NAU3</strain>
        <tissue evidence="4">Gut</tissue>
    </source>
</reference>
<dbReference type="InterPro" id="IPR011050">
    <property type="entry name" value="Pectin_lyase_fold/virulence"/>
</dbReference>